<protein>
    <submittedName>
        <fullName evidence="1">Uncharacterized protein</fullName>
    </submittedName>
</protein>
<reference evidence="1" key="1">
    <citation type="submission" date="2019-10" db="EMBL/GenBank/DDBJ databases">
        <title>Conservation and host-specific expression of non-tandemly repeated heterogenous ribosome RNA gene in arbuscular mycorrhizal fungi.</title>
        <authorList>
            <person name="Maeda T."/>
            <person name="Kobayashi Y."/>
            <person name="Nakagawa T."/>
            <person name="Ezawa T."/>
            <person name="Yamaguchi K."/>
            <person name="Bino T."/>
            <person name="Nishimoto Y."/>
            <person name="Shigenobu S."/>
            <person name="Kawaguchi M."/>
        </authorList>
    </citation>
    <scope>NUCLEOTIDE SEQUENCE</scope>
    <source>
        <strain evidence="1">HR1</strain>
    </source>
</reference>
<comment type="caution">
    <text evidence="1">The sequence shown here is derived from an EMBL/GenBank/DDBJ whole genome shotgun (WGS) entry which is preliminary data.</text>
</comment>
<organism evidence="1 2">
    <name type="scientific">Rhizophagus clarus</name>
    <dbReference type="NCBI Taxonomy" id="94130"/>
    <lineage>
        <taxon>Eukaryota</taxon>
        <taxon>Fungi</taxon>
        <taxon>Fungi incertae sedis</taxon>
        <taxon>Mucoromycota</taxon>
        <taxon>Glomeromycotina</taxon>
        <taxon>Glomeromycetes</taxon>
        <taxon>Glomerales</taxon>
        <taxon>Glomeraceae</taxon>
        <taxon>Rhizophagus</taxon>
    </lineage>
</organism>
<evidence type="ECO:0000313" key="1">
    <source>
        <dbReference type="EMBL" id="GET00376.1"/>
    </source>
</evidence>
<evidence type="ECO:0000313" key="2">
    <source>
        <dbReference type="Proteomes" id="UP000615446"/>
    </source>
</evidence>
<proteinExistence type="predicted"/>
<accession>A0A8H3M963</accession>
<dbReference type="EMBL" id="BLAL01000285">
    <property type="protein sequence ID" value="GET00376.1"/>
    <property type="molecule type" value="Genomic_DNA"/>
</dbReference>
<gene>
    <name evidence="1" type="ORF">RCL2_002683200</name>
</gene>
<name>A0A8H3M963_9GLOM</name>
<dbReference type="Proteomes" id="UP000615446">
    <property type="component" value="Unassembled WGS sequence"/>
</dbReference>
<sequence length="80" mass="9512">MGRFLSYFLRRKVEDKPDQRNKLVNLPPYCKTSQTREMKNINLGIAKFESYQHSLKLVIENITNATQLSLKLWINQDLRD</sequence>
<dbReference type="AlphaFoldDB" id="A0A8H3M963"/>